<dbReference type="PANTHER" id="PTHR43229:SF2">
    <property type="entry name" value="NODULATION PROTEIN J"/>
    <property type="match status" value="1"/>
</dbReference>
<feature type="transmembrane region" description="Helical" evidence="6">
    <location>
        <begin position="76"/>
        <end position="95"/>
    </location>
</feature>
<protein>
    <recommendedName>
        <fullName evidence="6">Transport permease protein</fullName>
    </recommendedName>
</protein>
<dbReference type="PANTHER" id="PTHR43229">
    <property type="entry name" value="NODULATION PROTEIN J"/>
    <property type="match status" value="1"/>
</dbReference>
<keyword evidence="9" id="KW-1185">Reference proteome</keyword>
<name>W5W391_9PSEU</name>
<evidence type="ECO:0000256" key="1">
    <source>
        <dbReference type="ARBA" id="ARBA00004141"/>
    </source>
</evidence>
<evidence type="ECO:0000313" key="8">
    <source>
        <dbReference type="EMBL" id="AHH94971.1"/>
    </source>
</evidence>
<accession>W5W391</accession>
<feature type="transmembrane region" description="Helical" evidence="6">
    <location>
        <begin position="132"/>
        <end position="153"/>
    </location>
</feature>
<dbReference type="InterPro" id="IPR013525">
    <property type="entry name" value="ABC2_TM"/>
</dbReference>
<dbReference type="InterPro" id="IPR051784">
    <property type="entry name" value="Nod_factor_ABC_transporter"/>
</dbReference>
<keyword evidence="6" id="KW-1003">Cell membrane</keyword>
<dbReference type="PROSITE" id="PS51012">
    <property type="entry name" value="ABC_TM2"/>
    <property type="match status" value="1"/>
</dbReference>
<dbReference type="KEGG" id="kal:KALB_1599"/>
<comment type="subcellular location">
    <subcellularLocation>
        <location evidence="6">Cell membrane</location>
        <topology evidence="6">Multi-pass membrane protein</topology>
    </subcellularLocation>
    <subcellularLocation>
        <location evidence="1">Membrane</location>
        <topology evidence="1">Multi-pass membrane protein</topology>
    </subcellularLocation>
</comment>
<dbReference type="Pfam" id="PF01061">
    <property type="entry name" value="ABC2_membrane"/>
    <property type="match status" value="1"/>
</dbReference>
<keyword evidence="4 6" id="KW-0472">Membrane</keyword>
<feature type="transmembrane region" description="Helical" evidence="6">
    <location>
        <begin position="160"/>
        <end position="183"/>
    </location>
</feature>
<dbReference type="GO" id="GO:0140359">
    <property type="term" value="F:ABC-type transporter activity"/>
    <property type="evidence" value="ECO:0007669"/>
    <property type="project" value="InterPro"/>
</dbReference>
<dbReference type="STRING" id="1449976.KALB_1599"/>
<keyword evidence="2 6" id="KW-0812">Transmembrane</keyword>
<dbReference type="RefSeq" id="WP_025355180.1">
    <property type="nucleotide sequence ID" value="NZ_CP007155.1"/>
</dbReference>
<dbReference type="PATRIC" id="fig|1449976.3.peg.1599"/>
<feature type="domain" description="ABC transmembrane type-2" evidence="7">
    <location>
        <begin position="41"/>
        <end position="272"/>
    </location>
</feature>
<dbReference type="AlphaFoldDB" id="W5W391"/>
<dbReference type="PIRSF" id="PIRSF006648">
    <property type="entry name" value="DrrB"/>
    <property type="match status" value="1"/>
</dbReference>
<feature type="transmembrane region" description="Helical" evidence="6">
    <location>
        <begin position="107"/>
        <end position="126"/>
    </location>
</feature>
<dbReference type="eggNOG" id="COG0842">
    <property type="taxonomic scope" value="Bacteria"/>
</dbReference>
<organism evidence="8 9">
    <name type="scientific">Kutzneria albida DSM 43870</name>
    <dbReference type="NCBI Taxonomy" id="1449976"/>
    <lineage>
        <taxon>Bacteria</taxon>
        <taxon>Bacillati</taxon>
        <taxon>Actinomycetota</taxon>
        <taxon>Actinomycetes</taxon>
        <taxon>Pseudonocardiales</taxon>
        <taxon>Pseudonocardiaceae</taxon>
        <taxon>Kutzneria</taxon>
    </lineage>
</organism>
<dbReference type="EMBL" id="CP007155">
    <property type="protein sequence ID" value="AHH94971.1"/>
    <property type="molecule type" value="Genomic_DNA"/>
</dbReference>
<dbReference type="Proteomes" id="UP000019225">
    <property type="component" value="Chromosome"/>
</dbReference>
<evidence type="ECO:0000256" key="6">
    <source>
        <dbReference type="RuleBase" id="RU361157"/>
    </source>
</evidence>
<dbReference type="GO" id="GO:0043190">
    <property type="term" value="C:ATP-binding cassette (ABC) transporter complex"/>
    <property type="evidence" value="ECO:0007669"/>
    <property type="project" value="InterPro"/>
</dbReference>
<evidence type="ECO:0000259" key="7">
    <source>
        <dbReference type="PROSITE" id="PS51012"/>
    </source>
</evidence>
<sequence>MSIDLLAPPRAGSTGRAVGALRAIQLVVEGHWAWYRRNWRASALSSFLMPVLLLVAMGFGLGTQVRPGPATLGQPYVVYLAPAVLVAALVQTAAGESTYPVLSAFKWAKTYWAVISTPITVSQVFAGQLVWIALRLLAAGVAFLAVVACLGALTGPGVLLALPAALLAAMAFGAWIVALAASVTNEGTAFSAVFRFVVLPMTLFAGTYYPIDRLPEWARPVAWLTPMAHGNALARGAAFGNLDWLAAGGHVAYLLAMLVAGLLVAHWRFRVRLRV</sequence>
<gene>
    <name evidence="8" type="ORF">KALB_1599</name>
</gene>
<dbReference type="InterPro" id="IPR047817">
    <property type="entry name" value="ABC2_TM_bact-type"/>
</dbReference>
<evidence type="ECO:0000256" key="4">
    <source>
        <dbReference type="ARBA" id="ARBA00023136"/>
    </source>
</evidence>
<evidence type="ECO:0000256" key="3">
    <source>
        <dbReference type="ARBA" id="ARBA00022989"/>
    </source>
</evidence>
<dbReference type="HOGENOM" id="CLU_039483_3_1_11"/>
<feature type="transmembrane region" description="Helical" evidence="6">
    <location>
        <begin position="189"/>
        <end position="209"/>
    </location>
</feature>
<dbReference type="PRINTS" id="PR00164">
    <property type="entry name" value="ABC2TRNSPORT"/>
</dbReference>
<feature type="transmembrane region" description="Helical" evidence="6">
    <location>
        <begin position="41"/>
        <end position="61"/>
    </location>
</feature>
<feature type="transmembrane region" description="Helical" evidence="6">
    <location>
        <begin position="244"/>
        <end position="265"/>
    </location>
</feature>
<dbReference type="GO" id="GO:0046677">
    <property type="term" value="P:response to antibiotic"/>
    <property type="evidence" value="ECO:0007669"/>
    <property type="project" value="UniProtKB-KW"/>
</dbReference>
<reference evidence="8 9" key="1">
    <citation type="journal article" date="2014" name="BMC Genomics">
        <title>Complete genome sequence of producer of the glycopeptide antibiotic Aculeximycin Kutzneria albida DSM 43870T, a representative of minor genus of Pseudonocardiaceae.</title>
        <authorList>
            <person name="Rebets Y."/>
            <person name="Tokovenko B."/>
            <person name="Lushchyk I."/>
            <person name="Ruckert C."/>
            <person name="Zaburannyi N."/>
            <person name="Bechthold A."/>
            <person name="Kalinowski J."/>
            <person name="Luzhetskyy A."/>
        </authorList>
    </citation>
    <scope>NUCLEOTIDE SEQUENCE [LARGE SCALE GENOMIC DNA]</scope>
    <source>
        <strain evidence="8">DSM 43870</strain>
    </source>
</reference>
<comment type="similarity">
    <text evidence="6">Belongs to the ABC-2 integral membrane protein family.</text>
</comment>
<keyword evidence="5" id="KW-0046">Antibiotic resistance</keyword>
<keyword evidence="6" id="KW-0813">Transport</keyword>
<evidence type="ECO:0000256" key="2">
    <source>
        <dbReference type="ARBA" id="ARBA00022692"/>
    </source>
</evidence>
<dbReference type="InterPro" id="IPR000412">
    <property type="entry name" value="ABC_2_transport"/>
</dbReference>
<proteinExistence type="inferred from homology"/>
<evidence type="ECO:0000313" key="9">
    <source>
        <dbReference type="Proteomes" id="UP000019225"/>
    </source>
</evidence>
<keyword evidence="3 6" id="KW-1133">Transmembrane helix</keyword>
<evidence type="ECO:0000256" key="5">
    <source>
        <dbReference type="ARBA" id="ARBA00023251"/>
    </source>
</evidence>